<evidence type="ECO:0000313" key="1">
    <source>
        <dbReference type="EMBL" id="KAI3763327.1"/>
    </source>
</evidence>
<organism evidence="1 2">
    <name type="scientific">Smallanthus sonchifolius</name>
    <dbReference type="NCBI Taxonomy" id="185202"/>
    <lineage>
        <taxon>Eukaryota</taxon>
        <taxon>Viridiplantae</taxon>
        <taxon>Streptophyta</taxon>
        <taxon>Embryophyta</taxon>
        <taxon>Tracheophyta</taxon>
        <taxon>Spermatophyta</taxon>
        <taxon>Magnoliopsida</taxon>
        <taxon>eudicotyledons</taxon>
        <taxon>Gunneridae</taxon>
        <taxon>Pentapetalae</taxon>
        <taxon>asterids</taxon>
        <taxon>campanulids</taxon>
        <taxon>Asterales</taxon>
        <taxon>Asteraceae</taxon>
        <taxon>Asteroideae</taxon>
        <taxon>Heliantheae alliance</taxon>
        <taxon>Millerieae</taxon>
        <taxon>Smallanthus</taxon>
    </lineage>
</organism>
<keyword evidence="2" id="KW-1185">Reference proteome</keyword>
<evidence type="ECO:0000313" key="2">
    <source>
        <dbReference type="Proteomes" id="UP001056120"/>
    </source>
</evidence>
<dbReference type="EMBL" id="CM042034">
    <property type="protein sequence ID" value="KAI3763327.1"/>
    <property type="molecule type" value="Genomic_DNA"/>
</dbReference>
<reference evidence="2" key="1">
    <citation type="journal article" date="2022" name="Mol. Ecol. Resour.">
        <title>The genomes of chicory, endive, great burdock and yacon provide insights into Asteraceae palaeo-polyploidization history and plant inulin production.</title>
        <authorList>
            <person name="Fan W."/>
            <person name="Wang S."/>
            <person name="Wang H."/>
            <person name="Wang A."/>
            <person name="Jiang F."/>
            <person name="Liu H."/>
            <person name="Zhao H."/>
            <person name="Xu D."/>
            <person name="Zhang Y."/>
        </authorList>
    </citation>
    <scope>NUCLEOTIDE SEQUENCE [LARGE SCALE GENOMIC DNA]</scope>
    <source>
        <strain evidence="2">cv. Yunnan</strain>
    </source>
</reference>
<dbReference type="Proteomes" id="UP001056120">
    <property type="component" value="Linkage Group LG17"/>
</dbReference>
<accession>A0ACB9EWW2</accession>
<proteinExistence type="predicted"/>
<reference evidence="1 2" key="2">
    <citation type="journal article" date="2022" name="Mol. Ecol. Resour.">
        <title>The genomes of chicory, endive, great burdock and yacon provide insights into Asteraceae paleo-polyploidization history and plant inulin production.</title>
        <authorList>
            <person name="Fan W."/>
            <person name="Wang S."/>
            <person name="Wang H."/>
            <person name="Wang A."/>
            <person name="Jiang F."/>
            <person name="Liu H."/>
            <person name="Zhao H."/>
            <person name="Xu D."/>
            <person name="Zhang Y."/>
        </authorList>
    </citation>
    <scope>NUCLEOTIDE SEQUENCE [LARGE SCALE GENOMIC DNA]</scope>
    <source>
        <strain evidence="2">cv. Yunnan</strain>
        <tissue evidence="1">Leaves</tissue>
    </source>
</reference>
<comment type="caution">
    <text evidence="1">The sequence shown here is derived from an EMBL/GenBank/DDBJ whole genome shotgun (WGS) entry which is preliminary data.</text>
</comment>
<gene>
    <name evidence="1" type="ORF">L1987_53781</name>
</gene>
<protein>
    <submittedName>
        <fullName evidence="1">Uncharacterized protein</fullName>
    </submittedName>
</protein>
<sequence length="664" mass="75592">MLIRVHATAKIKTNSHHQWRFLHHSHTPPTTHNRHLTNRSPLDYQSILKTFIARRAIQPGRQLHAHLCVIGFGYDTVLGTKLVDLYCSCNYLHNAHQLFDKIPKQNVFLWNVLIRAYAWNGPYNAAVSLYYKMIDHGVVPDNFTFPFVLKACSNLSAIDVGRDVHEHVVRTGWEGDVFVGAALVDMYAKCGHVGNARQVFDKMLERDVVMWNSMLAAYAQNGHPEDCLVLCGEMAARKVRPTVATLVTVISSAADMAALPQGRELHGYGWRQGFEVQDKVKTALVDMYAKSGSVKVARNLFDMLMEKRVVSWNAMITGYAMHGYAMEALDLFKKMTCETHPDHITFVGMLSACNHGGLLNKGKELFDLMIREYKITPTVQHYSSMVDLIGHYGRLEEAYNMIKNMTIRPDSGIWGALLNSCKIHGDVELGELALEKLIELEPEEAGNYVIMSNIYAQAGKWEGVAKIRELMTNKKLKKDVACSWIEVNNKVHAFLSGDTSHPMSDEIDDELRRVEKLMNEAGYVPNTAPVFHDVDDDEKMKMVCRHSERLAIAFGLISTLPKSKLLITKNLRVCEDCHVAIKFISKITEREIVFRDVNRYHHFKDGLCSCGDYWVSMSRFPLTKFQIWPTKFSTKRSNSLRVLVLHETHQQLHPKSYIWGFSSF</sequence>
<name>A0ACB9EWW2_9ASTR</name>